<reference evidence="7" key="1">
    <citation type="submission" date="2018-05" db="EMBL/GenBank/DDBJ databases">
        <authorList>
            <person name="Lanie J.A."/>
            <person name="Ng W.-L."/>
            <person name="Kazmierczak K.M."/>
            <person name="Andrzejewski T.M."/>
            <person name="Davidsen T.M."/>
            <person name="Wayne K.J."/>
            <person name="Tettelin H."/>
            <person name="Glass J.I."/>
            <person name="Rusch D."/>
            <person name="Podicherti R."/>
            <person name="Tsui H.-C.T."/>
            <person name="Winkler M.E."/>
        </authorList>
    </citation>
    <scope>NUCLEOTIDE SEQUENCE</scope>
</reference>
<evidence type="ECO:0000259" key="6">
    <source>
        <dbReference type="SMART" id="SM00827"/>
    </source>
</evidence>
<organism evidence="7">
    <name type="scientific">marine metagenome</name>
    <dbReference type="NCBI Taxonomy" id="408172"/>
    <lineage>
        <taxon>unclassified sequences</taxon>
        <taxon>metagenomes</taxon>
        <taxon>ecological metagenomes</taxon>
    </lineage>
</organism>
<dbReference type="GO" id="GO:0004314">
    <property type="term" value="F:[acyl-carrier-protein] S-malonyltransferase activity"/>
    <property type="evidence" value="ECO:0007669"/>
    <property type="project" value="UniProtKB-EC"/>
</dbReference>
<dbReference type="InterPro" id="IPR016035">
    <property type="entry name" value="Acyl_Trfase/lysoPLipase"/>
</dbReference>
<keyword evidence="3" id="KW-0808">Transferase</keyword>
<comment type="catalytic activity">
    <reaction evidence="5">
        <text>holo-[ACP] + malonyl-CoA = malonyl-[ACP] + CoA</text>
        <dbReference type="Rhea" id="RHEA:41792"/>
        <dbReference type="Rhea" id="RHEA-COMP:9623"/>
        <dbReference type="Rhea" id="RHEA-COMP:9685"/>
        <dbReference type="ChEBI" id="CHEBI:57287"/>
        <dbReference type="ChEBI" id="CHEBI:57384"/>
        <dbReference type="ChEBI" id="CHEBI:64479"/>
        <dbReference type="ChEBI" id="CHEBI:78449"/>
        <dbReference type="EC" id="2.3.1.39"/>
    </reaction>
</comment>
<dbReference type="EC" id="2.3.1.39" evidence="2"/>
<dbReference type="SUPFAM" id="SSF55048">
    <property type="entry name" value="Probable ACP-binding domain of malonyl-CoA ACP transacylase"/>
    <property type="match status" value="1"/>
</dbReference>
<dbReference type="SUPFAM" id="SSF52151">
    <property type="entry name" value="FabD/lysophospholipase-like"/>
    <property type="match status" value="1"/>
</dbReference>
<evidence type="ECO:0000256" key="3">
    <source>
        <dbReference type="ARBA" id="ARBA00022679"/>
    </source>
</evidence>
<dbReference type="PIRSF" id="PIRSF000446">
    <property type="entry name" value="Mct"/>
    <property type="match status" value="1"/>
</dbReference>
<dbReference type="AlphaFoldDB" id="A0A381P246"/>
<evidence type="ECO:0000256" key="4">
    <source>
        <dbReference type="ARBA" id="ARBA00023315"/>
    </source>
</evidence>
<dbReference type="FunFam" id="3.30.70.250:FF:000001">
    <property type="entry name" value="Malonyl CoA-acyl carrier protein transacylase"/>
    <property type="match status" value="1"/>
</dbReference>
<dbReference type="InterPro" id="IPR050858">
    <property type="entry name" value="Mal-CoA-ACP_Trans/PKS_FabD"/>
</dbReference>
<keyword evidence="4" id="KW-0012">Acyltransferase</keyword>
<evidence type="ECO:0000256" key="2">
    <source>
        <dbReference type="ARBA" id="ARBA00013258"/>
    </source>
</evidence>
<accession>A0A381P246</accession>
<dbReference type="PANTHER" id="PTHR42681:SF1">
    <property type="entry name" value="MALONYL-COA-ACYL CARRIER PROTEIN TRANSACYLASE, MITOCHONDRIAL"/>
    <property type="match status" value="1"/>
</dbReference>
<dbReference type="InterPro" id="IPR004410">
    <property type="entry name" value="Malonyl_CoA-ACP_transAc_FabD"/>
</dbReference>
<dbReference type="InterPro" id="IPR024925">
    <property type="entry name" value="Malonyl_CoA-ACP_transAc"/>
</dbReference>
<dbReference type="GO" id="GO:0005829">
    <property type="term" value="C:cytosol"/>
    <property type="evidence" value="ECO:0007669"/>
    <property type="project" value="TreeGrafter"/>
</dbReference>
<dbReference type="GO" id="GO:0006633">
    <property type="term" value="P:fatty acid biosynthetic process"/>
    <property type="evidence" value="ECO:0007669"/>
    <property type="project" value="TreeGrafter"/>
</dbReference>
<dbReference type="InterPro" id="IPR014043">
    <property type="entry name" value="Acyl_transferase_dom"/>
</dbReference>
<sequence length="316" mass="33787">MTLTFARNSKIAFLFPGQGAQSVGMGLDLYEGSDSGRKVFEMVDEALGRPLSRMMFEGSEDDLRETKNAQPGIMAVSLACMEAMKENIAQEFMPVPYLMAGHSLGEYTALAASGVLSVMDTALLVQERGELMQNACDSNPGTMAAVLGLDEMVLQEIVRESGVYISNINTQEQIVISGEKIAVARAMDMANARGAKKVIPLKVGGAFHSGLMEPAKAGLLEFIDGLKFNDPEVPIVGNCTGNPLQTGDEIKGELITQISGCVQWKKSVDFMIKSGVTNFLEIGPGRALGGMVKKIDRAANVSSINDIDSILAISRN</sequence>
<dbReference type="InterPro" id="IPR016036">
    <property type="entry name" value="Malonyl_transacylase_ACP-bd"/>
</dbReference>
<gene>
    <name evidence="7" type="ORF">METZ01_LOCUS13784</name>
</gene>
<dbReference type="Gene3D" id="3.30.70.250">
    <property type="entry name" value="Malonyl-CoA ACP transacylase, ACP-binding"/>
    <property type="match status" value="1"/>
</dbReference>
<evidence type="ECO:0000313" key="7">
    <source>
        <dbReference type="EMBL" id="SUZ60930.1"/>
    </source>
</evidence>
<dbReference type="EMBL" id="UINC01000775">
    <property type="protein sequence ID" value="SUZ60930.1"/>
    <property type="molecule type" value="Genomic_DNA"/>
</dbReference>
<comment type="similarity">
    <text evidence="1">Belongs to the FabD family.</text>
</comment>
<dbReference type="PANTHER" id="PTHR42681">
    <property type="entry name" value="MALONYL-COA-ACYL CARRIER PROTEIN TRANSACYLASE, MITOCHONDRIAL"/>
    <property type="match status" value="1"/>
</dbReference>
<name>A0A381P246_9ZZZZ</name>
<dbReference type="InterPro" id="IPR001227">
    <property type="entry name" value="Ac_transferase_dom_sf"/>
</dbReference>
<proteinExistence type="inferred from homology"/>
<feature type="domain" description="Malonyl-CoA:ACP transacylase (MAT)" evidence="6">
    <location>
        <begin position="14"/>
        <end position="316"/>
    </location>
</feature>
<dbReference type="NCBIfam" id="TIGR00128">
    <property type="entry name" value="fabD"/>
    <property type="match status" value="1"/>
</dbReference>
<evidence type="ECO:0000256" key="5">
    <source>
        <dbReference type="ARBA" id="ARBA00048462"/>
    </source>
</evidence>
<dbReference type="SMART" id="SM00827">
    <property type="entry name" value="PKS_AT"/>
    <property type="match status" value="1"/>
</dbReference>
<dbReference type="Pfam" id="PF00698">
    <property type="entry name" value="Acyl_transf_1"/>
    <property type="match status" value="1"/>
</dbReference>
<dbReference type="Gene3D" id="3.40.366.10">
    <property type="entry name" value="Malonyl-Coenzyme A Acyl Carrier Protein, domain 2"/>
    <property type="match status" value="1"/>
</dbReference>
<protein>
    <recommendedName>
        <fullName evidence="2">[acyl-carrier-protein] S-malonyltransferase</fullName>
        <ecNumber evidence="2">2.3.1.39</ecNumber>
    </recommendedName>
</protein>
<evidence type="ECO:0000256" key="1">
    <source>
        <dbReference type="ARBA" id="ARBA00008217"/>
    </source>
</evidence>